<gene>
    <name evidence="2" type="ORF">PR048_031419</name>
</gene>
<feature type="compositionally biased region" description="Basic and acidic residues" evidence="1">
    <location>
        <begin position="409"/>
        <end position="418"/>
    </location>
</feature>
<evidence type="ECO:0000313" key="3">
    <source>
        <dbReference type="Proteomes" id="UP001159363"/>
    </source>
</evidence>
<keyword evidence="3" id="KW-1185">Reference proteome</keyword>
<dbReference type="Proteomes" id="UP001159363">
    <property type="component" value="Chromosome 14"/>
</dbReference>
<accession>A0ABQ9G998</accession>
<feature type="compositionally biased region" description="Basic and acidic residues" evidence="1">
    <location>
        <begin position="879"/>
        <end position="888"/>
    </location>
</feature>
<sequence length="1008" mass="111105">MLGWVPNRKAMADSFPILPPIPLHYATCTISDDLAVNETMTFQVTEIHSQPHVMPESPSPDKHDTALKTKQPMKYTIDITEAADGQPAILGTDSPRPRNDAVCFCCTAVAESHTDQLREDNCGVTRNCGPDTRAITRASYDGRHSRILGSSISADDVTWRKKDAFYHSALPSLDRRRKTQSGLIPCLVERIPAYRGLAMHAPITALLKCDSAFRPAVKLRPAYAIVTNHQRLGVKAAGRHYRKIHDNKNLISSRWLVSRHLMNYRRLVEEPQKSDQMLWPALAMIVFIPNCLTSCTIFRFVSSTSWNMIAKEKAHMWICQHHLDNHHLEGHHFLLCIMVVNEISYHRWYTEMHDATIPWEHVCSQSYICNKGDDDDVLDQSVIIGRGVLLSVPVETSIPMQTCGSRSRPRNDKERYEGDSLSAASRSDEEFQHRDGRNGGGVGAANSEARVDGLLRPAQFALDLTAPVEGARAPLHDNHLLSPVASAAAHEVAAVDADGRVVALAAVRALDAQAGVALAEPGGGLEVHEVLHPWRLVVRVVGLQLEGVPLALASPGLAAQAAGVAHHDARRAVEPVLEVVADQPEAGQPHPARLDGARTRHPVALALLPHVGRHVLRTTQSNIFCSGVVVWRLASLPGETVRFPPGLPPYDTSGRRVLSGISRFSRPCIPFRLQLRDGSTTIVEEMVDVTMFSVGLREWILKFNRKCENLIDGKRRWRTSVDTAPARVTISRSRDNLELDGTVCDMKKGRCSRKRTTTKEVGGGEVFRDGADDIGKKDWRRNGMESAMVFVSDPSQHSPGVISENHAGRGLNPEPHEHGTDMPPLVQWRDLRAGECQGGRLPHATWHRNERMLRATLARAAGTQGRPGKREIPEKTHLSDTIPTREDPGVTPAGNRTRGPAACPDTLELCSGTLIPSCGDRNHTPMRARNILEREPSDAGRLLHIHTGPQSRMPLRPPWSIAGMQKRRQMGDPRGNPSTSGVVRHDSHSGSDPRRELNPVSAGGRLVV</sequence>
<proteinExistence type="predicted"/>
<evidence type="ECO:0000256" key="1">
    <source>
        <dbReference type="SAM" id="MobiDB-lite"/>
    </source>
</evidence>
<feature type="region of interest" description="Disordered" evidence="1">
    <location>
        <begin position="400"/>
        <end position="445"/>
    </location>
</feature>
<evidence type="ECO:0000313" key="2">
    <source>
        <dbReference type="EMBL" id="KAJ8867616.1"/>
    </source>
</evidence>
<feature type="region of interest" description="Disordered" evidence="1">
    <location>
        <begin position="966"/>
        <end position="1008"/>
    </location>
</feature>
<dbReference type="EMBL" id="JARBHB010000015">
    <property type="protein sequence ID" value="KAJ8867616.1"/>
    <property type="molecule type" value="Genomic_DNA"/>
</dbReference>
<reference evidence="2 3" key="1">
    <citation type="submission" date="2023-02" db="EMBL/GenBank/DDBJ databases">
        <title>LHISI_Scaffold_Assembly.</title>
        <authorList>
            <person name="Stuart O.P."/>
            <person name="Cleave R."/>
            <person name="Magrath M.J.L."/>
            <person name="Mikheyev A.S."/>
        </authorList>
    </citation>
    <scope>NUCLEOTIDE SEQUENCE [LARGE SCALE GENOMIC DNA]</scope>
    <source>
        <strain evidence="2">Daus_M_001</strain>
        <tissue evidence="2">Leg muscle</tissue>
    </source>
</reference>
<feature type="compositionally biased region" description="Basic and acidic residues" evidence="1">
    <location>
        <begin position="983"/>
        <end position="997"/>
    </location>
</feature>
<name>A0ABQ9G998_9NEOP</name>
<feature type="compositionally biased region" description="Basic and acidic residues" evidence="1">
    <location>
        <begin position="426"/>
        <end position="437"/>
    </location>
</feature>
<protein>
    <submittedName>
        <fullName evidence="2">Uncharacterized protein</fullName>
    </submittedName>
</protein>
<comment type="caution">
    <text evidence="2">The sequence shown here is derived from an EMBL/GenBank/DDBJ whole genome shotgun (WGS) entry which is preliminary data.</text>
</comment>
<organism evidence="2 3">
    <name type="scientific">Dryococelus australis</name>
    <dbReference type="NCBI Taxonomy" id="614101"/>
    <lineage>
        <taxon>Eukaryota</taxon>
        <taxon>Metazoa</taxon>
        <taxon>Ecdysozoa</taxon>
        <taxon>Arthropoda</taxon>
        <taxon>Hexapoda</taxon>
        <taxon>Insecta</taxon>
        <taxon>Pterygota</taxon>
        <taxon>Neoptera</taxon>
        <taxon>Polyneoptera</taxon>
        <taxon>Phasmatodea</taxon>
        <taxon>Verophasmatodea</taxon>
        <taxon>Anareolatae</taxon>
        <taxon>Phasmatidae</taxon>
        <taxon>Eurycanthinae</taxon>
        <taxon>Dryococelus</taxon>
    </lineage>
</organism>
<feature type="region of interest" description="Disordered" evidence="1">
    <location>
        <begin position="879"/>
        <end position="899"/>
    </location>
</feature>